<evidence type="ECO:0000256" key="7">
    <source>
        <dbReference type="ARBA" id="ARBA00022927"/>
    </source>
</evidence>
<evidence type="ECO:0000256" key="6">
    <source>
        <dbReference type="ARBA" id="ARBA00022737"/>
    </source>
</evidence>
<dbReference type="GO" id="GO:0034198">
    <property type="term" value="P:cellular response to amino acid starvation"/>
    <property type="evidence" value="ECO:0007669"/>
    <property type="project" value="TreeGrafter"/>
</dbReference>
<keyword evidence="8" id="KW-0458">Lysosome</keyword>
<evidence type="ECO:0000313" key="12">
    <source>
        <dbReference type="EMBL" id="CAF0884325.1"/>
    </source>
</evidence>
<dbReference type="InterPro" id="IPR001680">
    <property type="entry name" value="WD40_rpt"/>
</dbReference>
<comment type="caution">
    <text evidence="13">The sequence shown here is derived from an EMBL/GenBank/DDBJ whole genome shotgun (WGS) entry which is preliminary data.</text>
</comment>
<dbReference type="GO" id="GO:0005764">
    <property type="term" value="C:lysosome"/>
    <property type="evidence" value="ECO:0007669"/>
    <property type="project" value="UniProtKB-SubCell"/>
</dbReference>
<dbReference type="AlphaFoldDB" id="A0A8S2HMP2"/>
<evidence type="ECO:0000256" key="8">
    <source>
        <dbReference type="ARBA" id="ARBA00023228"/>
    </source>
</evidence>
<dbReference type="SMART" id="SM00320">
    <property type="entry name" value="WD40"/>
    <property type="match status" value="5"/>
</dbReference>
<evidence type="ECO:0000256" key="5">
    <source>
        <dbReference type="ARBA" id="ARBA00022574"/>
    </source>
</evidence>
<evidence type="ECO:0000256" key="4">
    <source>
        <dbReference type="ARBA" id="ARBA00022448"/>
    </source>
</evidence>
<keyword evidence="7" id="KW-0653">Protein transport</keyword>
<keyword evidence="9" id="KW-0539">Nucleus</keyword>
<keyword evidence="4" id="KW-0813">Transport</keyword>
<dbReference type="SUPFAM" id="SSF50978">
    <property type="entry name" value="WD40 repeat-like"/>
    <property type="match status" value="1"/>
</dbReference>
<accession>A0A8S2HMP2</accession>
<sequence length="351" mass="39450">MAENVKYLPNMHKDFVHDISFNLYGNRLATCSSDSNIRIYDLQESGVWKQTSVLPVSPTAGPVLRLCWAHPEFGVIIATATFDRFVNVWEEVPASLSDSELYATKWVNKGPLCDLASTYNTVAIKFAPKHLNLILAIAFYDGIVRFYDFTDGEGRIKEEIQTKMSCLNCLSWSTARYHLPTVLAIGSDDCNSTGNKLQLWEYDMNRKAIKVEQTIAMTDTIKDLQFAQNFGQSYHLLAVASHCIQLVTIKPQKKEPNDLKASVYEFRIISTLDDHGSTVWRVSFNVFGSVLYSCGDDGRVRQFKGSTNNGPWICINTVQTDGSMIPTHEKPITESNRTDISSNESITTKSE</sequence>
<comment type="subcellular location">
    <subcellularLocation>
        <location evidence="2">Lysosome</location>
    </subcellularLocation>
    <subcellularLocation>
        <location evidence="1">Nucleus envelope</location>
    </subcellularLocation>
</comment>
<evidence type="ECO:0000313" key="14">
    <source>
        <dbReference type="Proteomes" id="UP000682733"/>
    </source>
</evidence>
<dbReference type="Gene3D" id="2.130.10.10">
    <property type="entry name" value="YVTN repeat-like/Quinoprotein amine dehydrogenase"/>
    <property type="match status" value="1"/>
</dbReference>
<name>A0A8S2HMP2_9BILA</name>
<proteinExistence type="inferred from homology"/>
<dbReference type="InterPro" id="IPR037363">
    <property type="entry name" value="Sec13/Seh1_fam"/>
</dbReference>
<evidence type="ECO:0000313" key="13">
    <source>
        <dbReference type="EMBL" id="CAF3667519.1"/>
    </source>
</evidence>
<dbReference type="PANTHER" id="PTHR11024">
    <property type="entry name" value="NUCLEAR PORE COMPLEX PROTEIN SEC13 / SEH1 FAMILY MEMBER"/>
    <property type="match status" value="1"/>
</dbReference>
<evidence type="ECO:0000256" key="3">
    <source>
        <dbReference type="ARBA" id="ARBA00010102"/>
    </source>
</evidence>
<feature type="compositionally biased region" description="Polar residues" evidence="11">
    <location>
        <begin position="333"/>
        <end position="351"/>
    </location>
</feature>
<dbReference type="GO" id="GO:1904263">
    <property type="term" value="P:positive regulation of TORC1 signaling"/>
    <property type="evidence" value="ECO:0007669"/>
    <property type="project" value="TreeGrafter"/>
</dbReference>
<dbReference type="InterPro" id="IPR036322">
    <property type="entry name" value="WD40_repeat_dom_sf"/>
</dbReference>
<comment type="similarity">
    <text evidence="3">Belongs to the WD repeat SEC13 family.</text>
</comment>
<feature type="region of interest" description="Disordered" evidence="11">
    <location>
        <begin position="325"/>
        <end position="351"/>
    </location>
</feature>
<evidence type="ECO:0000256" key="1">
    <source>
        <dbReference type="ARBA" id="ARBA00004259"/>
    </source>
</evidence>
<dbReference type="EMBL" id="CAJOBA010003010">
    <property type="protein sequence ID" value="CAF3667519.1"/>
    <property type="molecule type" value="Genomic_DNA"/>
</dbReference>
<dbReference type="InterPro" id="IPR015943">
    <property type="entry name" value="WD40/YVTN_repeat-like_dom_sf"/>
</dbReference>
<protein>
    <submittedName>
        <fullName evidence="13">Uncharacterized protein</fullName>
    </submittedName>
</protein>
<evidence type="ECO:0000256" key="9">
    <source>
        <dbReference type="ARBA" id="ARBA00023242"/>
    </source>
</evidence>
<keyword evidence="6" id="KW-0677">Repeat</keyword>
<dbReference type="GO" id="GO:0035859">
    <property type="term" value="C:Seh1-associated complex"/>
    <property type="evidence" value="ECO:0007669"/>
    <property type="project" value="TreeGrafter"/>
</dbReference>
<dbReference type="Proteomes" id="UP000682733">
    <property type="component" value="Unassembled WGS sequence"/>
</dbReference>
<dbReference type="GO" id="GO:0015031">
    <property type="term" value="P:protein transport"/>
    <property type="evidence" value="ECO:0007669"/>
    <property type="project" value="UniProtKB-KW"/>
</dbReference>
<keyword evidence="5 10" id="KW-0853">WD repeat</keyword>
<dbReference type="EMBL" id="CAJNOK010003009">
    <property type="protein sequence ID" value="CAF0884325.1"/>
    <property type="molecule type" value="Genomic_DNA"/>
</dbReference>
<dbReference type="GO" id="GO:0031080">
    <property type="term" value="C:nuclear pore outer ring"/>
    <property type="evidence" value="ECO:0007669"/>
    <property type="project" value="TreeGrafter"/>
</dbReference>
<evidence type="ECO:0000256" key="2">
    <source>
        <dbReference type="ARBA" id="ARBA00004371"/>
    </source>
</evidence>
<dbReference type="PROSITE" id="PS50082">
    <property type="entry name" value="WD_REPEATS_2"/>
    <property type="match status" value="1"/>
</dbReference>
<reference evidence="13" key="1">
    <citation type="submission" date="2021-02" db="EMBL/GenBank/DDBJ databases">
        <authorList>
            <person name="Nowell W R."/>
        </authorList>
    </citation>
    <scope>NUCLEOTIDE SEQUENCE</scope>
</reference>
<evidence type="ECO:0000256" key="10">
    <source>
        <dbReference type="PROSITE-ProRule" id="PRU00221"/>
    </source>
</evidence>
<dbReference type="Pfam" id="PF00400">
    <property type="entry name" value="WD40"/>
    <property type="match status" value="2"/>
</dbReference>
<gene>
    <name evidence="12" type="ORF">OVA965_LOCUS8788</name>
    <name evidence="13" type="ORF">TMI583_LOCUS8784</name>
</gene>
<dbReference type="GO" id="GO:0005198">
    <property type="term" value="F:structural molecule activity"/>
    <property type="evidence" value="ECO:0007669"/>
    <property type="project" value="InterPro"/>
</dbReference>
<dbReference type="PANTHER" id="PTHR11024:SF3">
    <property type="entry name" value="NUCLEOPORIN SEH1"/>
    <property type="match status" value="1"/>
</dbReference>
<evidence type="ECO:0000256" key="11">
    <source>
        <dbReference type="SAM" id="MobiDB-lite"/>
    </source>
</evidence>
<feature type="repeat" description="WD" evidence="10">
    <location>
        <begin position="9"/>
        <end position="43"/>
    </location>
</feature>
<dbReference type="Proteomes" id="UP000677228">
    <property type="component" value="Unassembled WGS sequence"/>
</dbReference>
<organism evidence="13 14">
    <name type="scientific">Didymodactylos carnosus</name>
    <dbReference type="NCBI Taxonomy" id="1234261"/>
    <lineage>
        <taxon>Eukaryota</taxon>
        <taxon>Metazoa</taxon>
        <taxon>Spiralia</taxon>
        <taxon>Gnathifera</taxon>
        <taxon>Rotifera</taxon>
        <taxon>Eurotatoria</taxon>
        <taxon>Bdelloidea</taxon>
        <taxon>Philodinida</taxon>
        <taxon>Philodinidae</taxon>
        <taxon>Didymodactylos</taxon>
    </lineage>
</organism>